<dbReference type="AlphaFoldDB" id="A0A0E9PQR3"/>
<proteinExistence type="predicted"/>
<accession>A0A0E9PQR3</accession>
<sequence>MVQAHGKKTVFHFSSMEIHKANPQPLLSYVSLSSISKHPERIADVL</sequence>
<protein>
    <submittedName>
        <fullName evidence="1">Uncharacterized protein</fullName>
    </submittedName>
</protein>
<reference evidence="1" key="2">
    <citation type="journal article" date="2015" name="Fish Shellfish Immunol.">
        <title>Early steps in the European eel (Anguilla anguilla)-Vibrio vulnificus interaction in the gills: Role of the RtxA13 toxin.</title>
        <authorList>
            <person name="Callol A."/>
            <person name="Pajuelo D."/>
            <person name="Ebbesson L."/>
            <person name="Teles M."/>
            <person name="MacKenzie S."/>
            <person name="Amaro C."/>
        </authorList>
    </citation>
    <scope>NUCLEOTIDE SEQUENCE</scope>
</reference>
<name>A0A0E9PQR3_ANGAN</name>
<reference evidence="1" key="1">
    <citation type="submission" date="2014-11" db="EMBL/GenBank/DDBJ databases">
        <authorList>
            <person name="Amaro Gonzalez C."/>
        </authorList>
    </citation>
    <scope>NUCLEOTIDE SEQUENCE</scope>
</reference>
<organism evidence="1">
    <name type="scientific">Anguilla anguilla</name>
    <name type="common">European freshwater eel</name>
    <name type="synonym">Muraena anguilla</name>
    <dbReference type="NCBI Taxonomy" id="7936"/>
    <lineage>
        <taxon>Eukaryota</taxon>
        <taxon>Metazoa</taxon>
        <taxon>Chordata</taxon>
        <taxon>Craniata</taxon>
        <taxon>Vertebrata</taxon>
        <taxon>Euteleostomi</taxon>
        <taxon>Actinopterygii</taxon>
        <taxon>Neopterygii</taxon>
        <taxon>Teleostei</taxon>
        <taxon>Anguilliformes</taxon>
        <taxon>Anguillidae</taxon>
        <taxon>Anguilla</taxon>
    </lineage>
</organism>
<dbReference type="EMBL" id="GBXM01101611">
    <property type="protein sequence ID" value="JAH06966.1"/>
    <property type="molecule type" value="Transcribed_RNA"/>
</dbReference>
<evidence type="ECO:0000313" key="1">
    <source>
        <dbReference type="EMBL" id="JAH06966.1"/>
    </source>
</evidence>